<dbReference type="GO" id="GO:0016787">
    <property type="term" value="F:hydrolase activity"/>
    <property type="evidence" value="ECO:0007669"/>
    <property type="project" value="UniProtKB-ARBA"/>
</dbReference>
<organism evidence="1 2">
    <name type="scientific">Nibricoccus aquaticus</name>
    <dbReference type="NCBI Taxonomy" id="2576891"/>
    <lineage>
        <taxon>Bacteria</taxon>
        <taxon>Pseudomonadati</taxon>
        <taxon>Verrucomicrobiota</taxon>
        <taxon>Opitutia</taxon>
        <taxon>Opitutales</taxon>
        <taxon>Opitutaceae</taxon>
        <taxon>Nibricoccus</taxon>
    </lineage>
</organism>
<dbReference type="AlphaFoldDB" id="A0A290Q3Z0"/>
<proteinExistence type="predicted"/>
<reference evidence="1 2" key="1">
    <citation type="submission" date="2017-09" db="EMBL/GenBank/DDBJ databases">
        <title>Complete genome sequence of Verrucomicrobial strain HZ-65, isolated from freshwater.</title>
        <authorList>
            <person name="Choi A."/>
        </authorList>
    </citation>
    <scope>NUCLEOTIDE SEQUENCE [LARGE SCALE GENOMIC DNA]</scope>
    <source>
        <strain evidence="1 2">HZ-65</strain>
    </source>
</reference>
<dbReference type="Gene3D" id="3.40.720.10">
    <property type="entry name" value="Alkaline Phosphatase, subunit A"/>
    <property type="match status" value="1"/>
</dbReference>
<dbReference type="KEGG" id="vbh:CMV30_05130"/>
<name>A0A290Q3Z0_9BACT</name>
<dbReference type="PANTHER" id="PTHR10151">
    <property type="entry name" value="ECTONUCLEOTIDE PYROPHOSPHATASE/PHOSPHODIESTERASE"/>
    <property type="match status" value="1"/>
</dbReference>
<dbReference type="PANTHER" id="PTHR10151:SF120">
    <property type="entry name" value="BIS(5'-ADENOSYL)-TRIPHOSPHATASE"/>
    <property type="match status" value="1"/>
</dbReference>
<dbReference type="Proteomes" id="UP000217265">
    <property type="component" value="Chromosome"/>
</dbReference>
<dbReference type="InterPro" id="IPR017850">
    <property type="entry name" value="Alkaline_phosphatase_core_sf"/>
</dbReference>
<gene>
    <name evidence="1" type="ORF">CMV30_05130</name>
</gene>
<sequence length="317" mass="34180">MVARMKTMTKRVAVMFLGVTLLTGAFAQIGVAVGKPQRPLPVVEHVMIISIDGLRPDRALLANMPTLRMMVREGSYTFWARTTAVSITLPSHTSMLTGVTPRKHGIEWNSDLPLKEPVYPKRPTVFEFATRSGYTAALISGKSKFATLAKPGTVSWTAIPQEANSKDTNAEVTAAATKIIEAHKPTVIFVHYAEVDSTGHAKGWGSKEQFDKIEETDGELAQLFASLERAGIRQSTVVILSADHGGAGLSHGPDDARSRHIPWIATGPGVVKNSDLTQNAALEVNTEDTCATALWLLGIPVPPYFDGKPVLAAFETP</sequence>
<dbReference type="OrthoDB" id="9779418at2"/>
<dbReference type="InterPro" id="IPR002591">
    <property type="entry name" value="Phosphodiest/P_Trfase"/>
</dbReference>
<dbReference type="SUPFAM" id="SSF53649">
    <property type="entry name" value="Alkaline phosphatase-like"/>
    <property type="match status" value="1"/>
</dbReference>
<accession>A0A290Q3Z0</accession>
<keyword evidence="2" id="KW-1185">Reference proteome</keyword>
<evidence type="ECO:0000313" key="2">
    <source>
        <dbReference type="Proteomes" id="UP000217265"/>
    </source>
</evidence>
<protein>
    <recommendedName>
        <fullName evidence="3">Alkaline phosphatase family protein</fullName>
    </recommendedName>
</protein>
<evidence type="ECO:0000313" key="1">
    <source>
        <dbReference type="EMBL" id="ATC63385.1"/>
    </source>
</evidence>
<dbReference type="Pfam" id="PF01663">
    <property type="entry name" value="Phosphodiest"/>
    <property type="match status" value="1"/>
</dbReference>
<evidence type="ECO:0008006" key="3">
    <source>
        <dbReference type="Google" id="ProtNLM"/>
    </source>
</evidence>
<dbReference type="EMBL" id="CP023344">
    <property type="protein sequence ID" value="ATC63385.1"/>
    <property type="molecule type" value="Genomic_DNA"/>
</dbReference>